<evidence type="ECO:0000256" key="1">
    <source>
        <dbReference type="SAM" id="MobiDB-lite"/>
    </source>
</evidence>
<feature type="compositionally biased region" description="Pro residues" evidence="1">
    <location>
        <begin position="21"/>
        <end position="32"/>
    </location>
</feature>
<protein>
    <submittedName>
        <fullName evidence="2">Uncharacterized protein</fullName>
    </submittedName>
</protein>
<name>A0A097CT79_9ACTN</name>
<feature type="region of interest" description="Disordered" evidence="1">
    <location>
        <begin position="16"/>
        <end position="44"/>
    </location>
</feature>
<dbReference type="AlphaFoldDB" id="A0A097CT79"/>
<accession>A0A097CT79</accession>
<gene>
    <name evidence="2" type="ORF">VASRM7_643</name>
</gene>
<dbReference type="EMBL" id="KF826706">
    <property type="protein sequence ID" value="AIS85885.1"/>
    <property type="molecule type" value="Genomic_DNA"/>
</dbReference>
<proteinExistence type="predicted"/>
<organism evidence="2">
    <name type="scientific">Verrucosispora sp. MS100047</name>
    <dbReference type="NCBI Taxonomy" id="1410949"/>
    <lineage>
        <taxon>Bacteria</taxon>
        <taxon>Bacillati</taxon>
        <taxon>Actinomycetota</taxon>
        <taxon>Actinomycetes</taxon>
        <taxon>Micromonosporales</taxon>
        <taxon>Micromonosporaceae</taxon>
        <taxon>Micromonospora</taxon>
    </lineage>
</organism>
<reference evidence="2" key="1">
    <citation type="submission" date="2013-11" db="EMBL/GenBank/DDBJ databases">
        <title>New antitubercular compounds from marine-derived Verrucosispora sp. MS100047.</title>
        <authorList>
            <person name="Huang P."/>
            <person name="Xie F."/>
            <person name="Wang Q."/>
            <person name="Wang J."/>
            <person name="Wang Q."/>
            <person name="Abdel-Mageed W.M."/>
            <person name="Liu M."/>
            <person name="Han J."/>
            <person name="Song F."/>
            <person name="Dai H."/>
            <person name="Liu X."/>
            <person name="Zhang L."/>
        </authorList>
    </citation>
    <scope>NUCLEOTIDE SEQUENCE</scope>
    <source>
        <strain evidence="2">MS100047</strain>
    </source>
</reference>
<evidence type="ECO:0000313" key="2">
    <source>
        <dbReference type="EMBL" id="AIS85885.1"/>
    </source>
</evidence>
<sequence>MPESSSHTVLCPCQVSATTPSPVPSPCLPPYPAAGRAPAPATDQPCAAGATGIDGLLVM</sequence>